<dbReference type="SUPFAM" id="SSF56112">
    <property type="entry name" value="Protein kinase-like (PK-like)"/>
    <property type="match status" value="1"/>
</dbReference>
<keyword evidence="3 7" id="KW-0547">Nucleotide-binding</keyword>
<dbReference type="InterPro" id="IPR024165">
    <property type="entry name" value="Kan/Strep_kinase"/>
</dbReference>
<protein>
    <submittedName>
        <fullName evidence="9">Aminoglycoside 3'-phosphotransferase</fullName>
    </submittedName>
</protein>
<dbReference type="InterPro" id="IPR002575">
    <property type="entry name" value="Aminoglycoside_PTrfase"/>
</dbReference>
<dbReference type="PANTHER" id="PTHR21310">
    <property type="entry name" value="AMINOGLYCOSIDE PHOSPHOTRANSFERASE-RELATED-RELATED"/>
    <property type="match status" value="1"/>
</dbReference>
<keyword evidence="6 7" id="KW-0046">Antibiotic resistance</keyword>
<dbReference type="InterPro" id="IPR011009">
    <property type="entry name" value="Kinase-like_dom_sf"/>
</dbReference>
<feature type="domain" description="Aminoglycoside phosphotransferase" evidence="8">
    <location>
        <begin position="21"/>
        <end position="251"/>
    </location>
</feature>
<keyword evidence="4 7" id="KW-0418">Kinase</keyword>
<keyword evidence="10" id="KW-1185">Reference proteome</keyword>
<dbReference type="Pfam" id="PF01636">
    <property type="entry name" value="APH"/>
    <property type="match status" value="1"/>
</dbReference>
<evidence type="ECO:0000259" key="8">
    <source>
        <dbReference type="Pfam" id="PF01636"/>
    </source>
</evidence>
<dbReference type="EMBL" id="CP026652">
    <property type="protein sequence ID" value="AVH60621.1"/>
    <property type="molecule type" value="Genomic_DNA"/>
</dbReference>
<keyword evidence="2 7" id="KW-0808">Transferase</keyword>
<proteinExistence type="inferred from homology"/>
<dbReference type="Gene3D" id="3.30.200.20">
    <property type="entry name" value="Phosphorylase Kinase, domain 1"/>
    <property type="match status" value="1"/>
</dbReference>
<keyword evidence="5 7" id="KW-0067">ATP-binding</keyword>
<dbReference type="CDD" id="cd05150">
    <property type="entry name" value="APH"/>
    <property type="match status" value="1"/>
</dbReference>
<dbReference type="Gene3D" id="3.90.1200.10">
    <property type="match status" value="1"/>
</dbReference>
<accession>A0ABM6T0F7</accession>
<comment type="similarity">
    <text evidence="1 7">Belongs to the aminoglycoside phosphotransferase family.</text>
</comment>
<gene>
    <name evidence="9" type="ORF">C4B68_38115</name>
</gene>
<dbReference type="InterPro" id="IPR051678">
    <property type="entry name" value="AGP_Transferase"/>
</dbReference>
<evidence type="ECO:0000256" key="4">
    <source>
        <dbReference type="ARBA" id="ARBA00022777"/>
    </source>
</evidence>
<evidence type="ECO:0000256" key="2">
    <source>
        <dbReference type="ARBA" id="ARBA00022679"/>
    </source>
</evidence>
<dbReference type="PANTHER" id="PTHR21310:SF41">
    <property type="entry name" value="3'-PHOSPHOTRANSFERASE, PUTATIVE-RELATED"/>
    <property type="match status" value="1"/>
</dbReference>
<dbReference type="Proteomes" id="UP000238413">
    <property type="component" value="Chromosome"/>
</dbReference>
<evidence type="ECO:0000256" key="7">
    <source>
        <dbReference type="PIRNR" id="PIRNR000706"/>
    </source>
</evidence>
<dbReference type="PIRSF" id="PIRSF000706">
    <property type="entry name" value="Kanamycin_kin"/>
    <property type="match status" value="1"/>
</dbReference>
<evidence type="ECO:0000256" key="5">
    <source>
        <dbReference type="ARBA" id="ARBA00022840"/>
    </source>
</evidence>
<sequence>MLNLPKTLGISSKGELREEIVSGGLSGARVIKVLDAQDRVLAFVKAASPTTPHLEEELRGEAERLIWLTGQGVRVPEVLGLTSEDGTWLATRPLKGAPASDHFSSDERFAVVTAVAEGLRTLHSLDPLSCPFDRSLPSALAVAEKRTHEGLVDFSWRLAGKKDVTTADALRDLRQAISATVLGELVVSHGDFCLPNVMILPHGDAGFVDVGRSGVADRHSDVADILRSLRSHMNPQYAEPHAQHFLDVYGRAGIESERLRLHDKLEEFFWPAPTAVDAP</sequence>
<name>A0ABM6T0F7_9ACTN</name>
<evidence type="ECO:0000313" key="10">
    <source>
        <dbReference type="Proteomes" id="UP000238413"/>
    </source>
</evidence>
<organism evidence="9 10">
    <name type="scientific">Streptomyces dengpaensis</name>
    <dbReference type="NCBI Taxonomy" id="2049881"/>
    <lineage>
        <taxon>Bacteria</taxon>
        <taxon>Bacillati</taxon>
        <taxon>Actinomycetota</taxon>
        <taxon>Actinomycetes</taxon>
        <taxon>Kitasatosporales</taxon>
        <taxon>Streptomycetaceae</taxon>
        <taxon>Streptomyces</taxon>
    </lineage>
</organism>
<reference evidence="9 10" key="1">
    <citation type="submission" date="2018-02" db="EMBL/GenBank/DDBJ databases">
        <title>Complete genome sequence of Streptomyces dengpaensis, the producer of angucyclines.</title>
        <authorList>
            <person name="Yumei L."/>
        </authorList>
    </citation>
    <scope>NUCLEOTIDE SEQUENCE [LARGE SCALE GENOMIC DNA]</scope>
    <source>
        <strain evidence="9 10">XZHG99</strain>
    </source>
</reference>
<evidence type="ECO:0000313" key="9">
    <source>
        <dbReference type="EMBL" id="AVH60621.1"/>
    </source>
</evidence>
<evidence type="ECO:0000256" key="1">
    <source>
        <dbReference type="ARBA" id="ARBA00006219"/>
    </source>
</evidence>
<evidence type="ECO:0000256" key="3">
    <source>
        <dbReference type="ARBA" id="ARBA00022741"/>
    </source>
</evidence>
<evidence type="ECO:0000256" key="6">
    <source>
        <dbReference type="ARBA" id="ARBA00023251"/>
    </source>
</evidence>